<feature type="domain" description="O-antigen ligase-related" evidence="6">
    <location>
        <begin position="228"/>
        <end position="361"/>
    </location>
</feature>
<dbReference type="RefSeq" id="WP_000461702.1">
    <property type="nucleotide sequence ID" value="NZ_ADWQ01000010.1"/>
</dbReference>
<keyword evidence="3 5" id="KW-1133">Transmembrane helix</keyword>
<evidence type="ECO:0000256" key="3">
    <source>
        <dbReference type="ARBA" id="ARBA00022989"/>
    </source>
</evidence>
<evidence type="ECO:0000313" key="7">
    <source>
        <dbReference type="EMBL" id="EFU35409.1"/>
    </source>
</evidence>
<feature type="transmembrane region" description="Helical" evidence="5">
    <location>
        <begin position="7"/>
        <end position="40"/>
    </location>
</feature>
<feature type="transmembrane region" description="Helical" evidence="5">
    <location>
        <begin position="354"/>
        <end position="374"/>
    </location>
</feature>
<evidence type="ECO:0000313" key="8">
    <source>
        <dbReference type="Proteomes" id="UP000005056"/>
    </source>
</evidence>
<feature type="transmembrane region" description="Helical" evidence="5">
    <location>
        <begin position="128"/>
        <end position="148"/>
    </location>
</feature>
<feature type="transmembrane region" description="Helical" evidence="5">
    <location>
        <begin position="224"/>
        <end position="257"/>
    </location>
</feature>
<feature type="transmembrane region" description="Helical" evidence="5">
    <location>
        <begin position="73"/>
        <end position="91"/>
    </location>
</feature>
<dbReference type="PANTHER" id="PTHR37422:SF17">
    <property type="entry name" value="O-ANTIGEN LIGASE"/>
    <property type="match status" value="1"/>
</dbReference>
<evidence type="ECO:0000259" key="6">
    <source>
        <dbReference type="Pfam" id="PF04932"/>
    </source>
</evidence>
<evidence type="ECO:0000256" key="5">
    <source>
        <dbReference type="SAM" id="Phobius"/>
    </source>
</evidence>
<protein>
    <submittedName>
        <fullName evidence="7">O-antigen polymerase</fullName>
    </submittedName>
</protein>
<gene>
    <name evidence="7" type="ORF">HMPREF9350_02843</name>
</gene>
<evidence type="ECO:0000256" key="4">
    <source>
        <dbReference type="ARBA" id="ARBA00023136"/>
    </source>
</evidence>
<evidence type="ECO:0000256" key="2">
    <source>
        <dbReference type="ARBA" id="ARBA00022692"/>
    </source>
</evidence>
<dbReference type="EMBL" id="ADWQ01000010">
    <property type="protein sequence ID" value="EFU35409.1"/>
    <property type="molecule type" value="Genomic_DNA"/>
</dbReference>
<accession>A0AAN3SF49</accession>
<feature type="transmembrane region" description="Helical" evidence="5">
    <location>
        <begin position="416"/>
        <end position="433"/>
    </location>
</feature>
<dbReference type="PANTHER" id="PTHR37422">
    <property type="entry name" value="TEICHURONIC ACID BIOSYNTHESIS PROTEIN TUAE"/>
    <property type="match status" value="1"/>
</dbReference>
<feature type="transmembrane region" description="Helical" evidence="5">
    <location>
        <begin position="192"/>
        <end position="212"/>
    </location>
</feature>
<keyword evidence="2 5" id="KW-0812">Transmembrane</keyword>
<dbReference type="AlphaFoldDB" id="A0AAN3SF49"/>
<name>A0AAN3SF49_ECOLX</name>
<keyword evidence="4 5" id="KW-0472">Membrane</keyword>
<evidence type="ECO:0000256" key="1">
    <source>
        <dbReference type="ARBA" id="ARBA00004141"/>
    </source>
</evidence>
<sequence>MFEISILIIGGIGGVAFIFLPARFKLLMALCLCVVQLYILPGPYDLSLALVSCFLLIPEFVSNIKFLGQKRIILSLFLIIVFSSASLLWSVQPSSGFREILTFIQFMLIVSGVYHVTKNNGLRYMYSILNVMLILIAIEAVLIILFRLLPDLKLGLILSNTSRIFLGGNVLDSLLYEGQRNNFYDPIKSGGLFFINANAAGCYVGIASFLSYSIYKTTSKKITLLLGLICYVSVFFTGSKASALFAVGIPLFIYYLASSNKNKITIITSVLGCGAFLFFVVNIFNISMNSEFLTESTDTADTRFGIWNYAWHAFVNNPIIGQGYGGWQEDYGRFFKTVYIYPPHNTIIYMWSKAGLMAAILSCWFIFLTLKINWRGMFSINQQLKYASISGMMVSLWLMLHGFGENFGLVGEQHQMPILAISIGIVMALKNMTSSLNYNISNTKRDENE</sequence>
<feature type="transmembrane region" description="Helical" evidence="5">
    <location>
        <begin position="46"/>
        <end position="66"/>
    </location>
</feature>
<comment type="caution">
    <text evidence="7">The sequence shown here is derived from an EMBL/GenBank/DDBJ whole genome shotgun (WGS) entry which is preliminary data.</text>
</comment>
<feature type="transmembrane region" description="Helical" evidence="5">
    <location>
        <begin position="264"/>
        <end position="284"/>
    </location>
</feature>
<dbReference type="InterPro" id="IPR051533">
    <property type="entry name" value="WaaL-like"/>
</dbReference>
<dbReference type="Pfam" id="PF04932">
    <property type="entry name" value="Wzy_C"/>
    <property type="match status" value="1"/>
</dbReference>
<feature type="transmembrane region" description="Helical" evidence="5">
    <location>
        <begin position="97"/>
        <end position="116"/>
    </location>
</feature>
<reference evidence="7 8" key="1">
    <citation type="submission" date="2010-09" db="EMBL/GenBank/DDBJ databases">
        <authorList>
            <person name="Weinstock G."/>
            <person name="Sodergren E."/>
            <person name="Clifton S."/>
            <person name="Fulton L."/>
            <person name="Fulton B."/>
            <person name="Courtney L."/>
            <person name="Fronick C."/>
            <person name="Harrison M."/>
            <person name="Strong C."/>
            <person name="Farmer C."/>
            <person name="Delahaunty K."/>
            <person name="Markovic C."/>
            <person name="Hall O."/>
            <person name="Minx P."/>
            <person name="Tomlinson C."/>
            <person name="Mitreva M."/>
            <person name="Hou S."/>
            <person name="Chen J."/>
            <person name="Wollam A."/>
            <person name="Pepin K.H."/>
            <person name="Johnson M."/>
            <person name="Bhonagiri V."/>
            <person name="Zhang X."/>
            <person name="Suruliraj S."/>
            <person name="Warren W."/>
            <person name="Chinwalla A."/>
            <person name="Mardis E.R."/>
            <person name="Wilson R.K."/>
        </authorList>
    </citation>
    <scope>NUCLEOTIDE SEQUENCE [LARGE SCALE GENOMIC DNA]</scope>
    <source>
        <strain evidence="7 8">MS 85-1</strain>
    </source>
</reference>
<comment type="subcellular location">
    <subcellularLocation>
        <location evidence="1">Membrane</location>
        <topology evidence="1">Multi-pass membrane protein</topology>
    </subcellularLocation>
</comment>
<proteinExistence type="predicted"/>
<dbReference type="GO" id="GO:0016020">
    <property type="term" value="C:membrane"/>
    <property type="evidence" value="ECO:0007669"/>
    <property type="project" value="UniProtKB-SubCell"/>
</dbReference>
<organism evidence="7 8">
    <name type="scientific">Escherichia coli MS 85-1</name>
    <dbReference type="NCBI Taxonomy" id="679202"/>
    <lineage>
        <taxon>Bacteria</taxon>
        <taxon>Pseudomonadati</taxon>
        <taxon>Pseudomonadota</taxon>
        <taxon>Gammaproteobacteria</taxon>
        <taxon>Enterobacterales</taxon>
        <taxon>Enterobacteriaceae</taxon>
        <taxon>Escherichia</taxon>
    </lineage>
</organism>
<dbReference type="InterPro" id="IPR007016">
    <property type="entry name" value="O-antigen_ligase-rel_domated"/>
</dbReference>
<dbReference type="Proteomes" id="UP000005056">
    <property type="component" value="Unassembled WGS sequence"/>
</dbReference>
<feature type="transmembrane region" description="Helical" evidence="5">
    <location>
        <begin position="386"/>
        <end position="404"/>
    </location>
</feature>